<evidence type="ECO:0000313" key="3">
    <source>
        <dbReference type="Proteomes" id="UP001499924"/>
    </source>
</evidence>
<dbReference type="EMBL" id="BAAAVV010000004">
    <property type="protein sequence ID" value="GAA3167798.1"/>
    <property type="molecule type" value="Genomic_DNA"/>
</dbReference>
<feature type="compositionally biased region" description="Acidic residues" evidence="1">
    <location>
        <begin position="67"/>
        <end position="85"/>
    </location>
</feature>
<evidence type="ECO:0000256" key="1">
    <source>
        <dbReference type="SAM" id="MobiDB-lite"/>
    </source>
</evidence>
<comment type="caution">
    <text evidence="2">The sequence shown here is derived from an EMBL/GenBank/DDBJ whole genome shotgun (WGS) entry which is preliminary data.</text>
</comment>
<accession>A0ABP6P4V6</accession>
<sequence length="85" mass="8753">MTGPGVPEADRAEQEALIDPPEVSIAGDAHAPAPDVPEADSLDQQLVARPHGTGGPVHPVGDREADAADVLEQEADVPVEDDDVD</sequence>
<protein>
    <submittedName>
        <fullName evidence="2">Uncharacterized protein</fullName>
    </submittedName>
</protein>
<reference evidence="3" key="1">
    <citation type="journal article" date="2019" name="Int. J. Syst. Evol. Microbiol.">
        <title>The Global Catalogue of Microorganisms (GCM) 10K type strain sequencing project: providing services to taxonomists for standard genome sequencing and annotation.</title>
        <authorList>
            <consortium name="The Broad Institute Genomics Platform"/>
            <consortium name="The Broad Institute Genome Sequencing Center for Infectious Disease"/>
            <person name="Wu L."/>
            <person name="Ma J."/>
        </authorList>
    </citation>
    <scope>NUCLEOTIDE SEQUENCE [LARGE SCALE GENOMIC DNA]</scope>
    <source>
        <strain evidence="3">JCM 15614</strain>
    </source>
</reference>
<name>A0ABP6P4V6_9ACTN</name>
<feature type="region of interest" description="Disordered" evidence="1">
    <location>
        <begin position="1"/>
        <end position="85"/>
    </location>
</feature>
<dbReference type="Proteomes" id="UP001499924">
    <property type="component" value="Unassembled WGS sequence"/>
</dbReference>
<proteinExistence type="predicted"/>
<keyword evidence="3" id="KW-1185">Reference proteome</keyword>
<gene>
    <name evidence="2" type="ORF">GCM10010531_20730</name>
</gene>
<evidence type="ECO:0000313" key="2">
    <source>
        <dbReference type="EMBL" id="GAA3167798.1"/>
    </source>
</evidence>
<dbReference type="RefSeq" id="WP_344688767.1">
    <property type="nucleotide sequence ID" value="NZ_BAAAVV010000004.1"/>
</dbReference>
<organism evidence="2 3">
    <name type="scientific">Blastococcus jejuensis</name>
    <dbReference type="NCBI Taxonomy" id="351224"/>
    <lineage>
        <taxon>Bacteria</taxon>
        <taxon>Bacillati</taxon>
        <taxon>Actinomycetota</taxon>
        <taxon>Actinomycetes</taxon>
        <taxon>Geodermatophilales</taxon>
        <taxon>Geodermatophilaceae</taxon>
        <taxon>Blastococcus</taxon>
    </lineage>
</organism>